<protein>
    <recommendedName>
        <fullName evidence="2">RRM domain-containing protein</fullName>
    </recommendedName>
</protein>
<dbReference type="Pfam" id="PF00076">
    <property type="entry name" value="RRM_1"/>
    <property type="match status" value="1"/>
</dbReference>
<dbReference type="STRING" id="77586.A0A0D9WNV1"/>
<dbReference type="AlphaFoldDB" id="A0A0D9WNV1"/>
<evidence type="ECO:0000256" key="1">
    <source>
        <dbReference type="PROSITE-ProRule" id="PRU00176"/>
    </source>
</evidence>
<dbReference type="SUPFAM" id="SSF54928">
    <property type="entry name" value="RNA-binding domain, RBD"/>
    <property type="match status" value="1"/>
</dbReference>
<dbReference type="PROSITE" id="PS50102">
    <property type="entry name" value="RRM"/>
    <property type="match status" value="1"/>
</dbReference>
<dbReference type="PANTHER" id="PTHR45735:SF4">
    <property type="entry name" value="RRM DOMAIN-CONTAINING PROTEIN"/>
    <property type="match status" value="1"/>
</dbReference>
<dbReference type="GO" id="GO:0003729">
    <property type="term" value="F:mRNA binding"/>
    <property type="evidence" value="ECO:0007669"/>
    <property type="project" value="TreeGrafter"/>
</dbReference>
<organism evidence="3 4">
    <name type="scientific">Leersia perrieri</name>
    <dbReference type="NCBI Taxonomy" id="77586"/>
    <lineage>
        <taxon>Eukaryota</taxon>
        <taxon>Viridiplantae</taxon>
        <taxon>Streptophyta</taxon>
        <taxon>Embryophyta</taxon>
        <taxon>Tracheophyta</taxon>
        <taxon>Spermatophyta</taxon>
        <taxon>Magnoliopsida</taxon>
        <taxon>Liliopsida</taxon>
        <taxon>Poales</taxon>
        <taxon>Poaceae</taxon>
        <taxon>BOP clade</taxon>
        <taxon>Oryzoideae</taxon>
        <taxon>Oryzeae</taxon>
        <taxon>Oryzinae</taxon>
        <taxon>Leersia</taxon>
    </lineage>
</organism>
<evidence type="ECO:0000313" key="4">
    <source>
        <dbReference type="Proteomes" id="UP000032180"/>
    </source>
</evidence>
<dbReference type="Proteomes" id="UP000032180">
    <property type="component" value="Chromosome 6"/>
</dbReference>
<dbReference type="InterPro" id="IPR035979">
    <property type="entry name" value="RBD_domain_sf"/>
</dbReference>
<proteinExistence type="predicted"/>
<dbReference type="HOGENOM" id="CLU_2691335_0_0_1"/>
<dbReference type="GO" id="GO:0005847">
    <property type="term" value="C:mRNA cleavage and polyadenylation specificity factor complex"/>
    <property type="evidence" value="ECO:0007669"/>
    <property type="project" value="TreeGrafter"/>
</dbReference>
<dbReference type="PANTHER" id="PTHR45735">
    <property type="entry name" value="CLEAVAGE STIMULATION FACTOR SUBUNIT 2"/>
    <property type="match status" value="1"/>
</dbReference>
<feature type="domain" description="RRM" evidence="2">
    <location>
        <begin position="14"/>
        <end position="61"/>
    </location>
</feature>
<keyword evidence="1" id="KW-0694">RNA-binding</keyword>
<reference evidence="3" key="3">
    <citation type="submission" date="2015-04" db="UniProtKB">
        <authorList>
            <consortium name="EnsemblPlants"/>
        </authorList>
    </citation>
    <scope>IDENTIFICATION</scope>
</reference>
<dbReference type="InterPro" id="IPR012677">
    <property type="entry name" value="Nucleotide-bd_a/b_plait_sf"/>
</dbReference>
<reference evidence="3 4" key="1">
    <citation type="submission" date="2012-08" db="EMBL/GenBank/DDBJ databases">
        <title>Oryza genome evolution.</title>
        <authorList>
            <person name="Wing R.A."/>
        </authorList>
    </citation>
    <scope>NUCLEOTIDE SEQUENCE</scope>
</reference>
<keyword evidence="4" id="KW-1185">Reference proteome</keyword>
<evidence type="ECO:0000259" key="2">
    <source>
        <dbReference type="PROSITE" id="PS50102"/>
    </source>
</evidence>
<evidence type="ECO:0000313" key="3">
    <source>
        <dbReference type="EnsemblPlants" id="LPERR06G08320.1"/>
    </source>
</evidence>
<dbReference type="Gene3D" id="3.30.70.330">
    <property type="match status" value="1"/>
</dbReference>
<dbReference type="InterPro" id="IPR000504">
    <property type="entry name" value="RRM_dom"/>
</dbReference>
<name>A0A0D9WNV1_9ORYZ</name>
<sequence>MASALTDVNCCCSRFVFVGNIAFHASEDELRAACELIGPLRSLRVATDPATNKRKGHAFVETKVAFYRSYLPQN</sequence>
<accession>A0A0D9WNV1</accession>
<reference evidence="4" key="2">
    <citation type="submission" date="2013-12" db="EMBL/GenBank/DDBJ databases">
        <authorList>
            <person name="Yu Y."/>
            <person name="Lee S."/>
            <person name="de Baynast K."/>
            <person name="Wissotski M."/>
            <person name="Liu L."/>
            <person name="Talag J."/>
            <person name="Goicoechea J."/>
            <person name="Angelova A."/>
            <person name="Jetty R."/>
            <person name="Kudrna D."/>
            <person name="Golser W."/>
            <person name="Rivera L."/>
            <person name="Zhang J."/>
            <person name="Wing R."/>
        </authorList>
    </citation>
    <scope>NUCLEOTIDE SEQUENCE</scope>
</reference>
<dbReference type="Gramene" id="LPERR06G08320.1">
    <property type="protein sequence ID" value="LPERR06G08320.1"/>
    <property type="gene ID" value="LPERR06G08320"/>
</dbReference>
<dbReference type="EnsemblPlants" id="LPERR06G08320.1">
    <property type="protein sequence ID" value="LPERR06G08320.1"/>
    <property type="gene ID" value="LPERR06G08320"/>
</dbReference>